<gene>
    <name evidence="1" type="ORF">SCHPADRAFT_886162</name>
</gene>
<dbReference type="OrthoDB" id="3066495at2759"/>
<organism evidence="1 2">
    <name type="scientific">Schizopora paradoxa</name>
    <dbReference type="NCBI Taxonomy" id="27342"/>
    <lineage>
        <taxon>Eukaryota</taxon>
        <taxon>Fungi</taxon>
        <taxon>Dikarya</taxon>
        <taxon>Basidiomycota</taxon>
        <taxon>Agaricomycotina</taxon>
        <taxon>Agaricomycetes</taxon>
        <taxon>Hymenochaetales</taxon>
        <taxon>Schizoporaceae</taxon>
        <taxon>Schizopora</taxon>
    </lineage>
</organism>
<accession>A0A0H2SN06</accession>
<name>A0A0H2SN06_9AGAM</name>
<dbReference type="AlphaFoldDB" id="A0A0H2SN06"/>
<dbReference type="EMBL" id="KQ085894">
    <property type="protein sequence ID" value="KLO18451.1"/>
    <property type="molecule type" value="Genomic_DNA"/>
</dbReference>
<sequence length="714" mass="81139">MSMEASIDSDATAPNLPGAGRTIGLFLDFVGSRLDTTMNALAVQLRLDPENVVRAIQQICQHNERPFFQRHSSIPRLSISELKSLKKLCKKLIEFTRSRVRSTQFRALEEIMRLCVDDPLVRYVLSREDDLIVGHTKALQCIMSAKIHKLWSEAVSRKGKNIETTSEDTHYTHPYRPSEFTELLVFSLKQLHFPGGQKEPHSIYIEAYSYMWKQYIKIASESPEIIEWSNINTCIAQLSPLALQHRDGHIGSESYVGKIACAFYRAPQEIPSIVDKFLKRPRIEREDSSVTAIHNWSLDSLTNLYFLVDFVQELSEEPLEDAEDQIMFVQKLRATANGKFDSTVIDGVWFAYCHLSLFALLGEHISLNATNSEFPLVPSQSWKWDDFLFSISFLETLSNTFGESDGKNRYCKRDVWATTNRAVLPSRLLFSPEVAAGLNNLVDEGEWDPLSTTYYHGPLLFRFQSEGNICIVDTTSAKGHLSVFVNSHIDRGMTVDVMIIEKDIAMWHSATRFSFEGPTKGTPYDGMGHFSILAYTKDSGDQFYVARCKHFRSLSCVAEGESSICVEGPEGESVDEVTFSVLVLRHDPSETFPPYPRRPKGAKDATGPLYWLRFWPDKDIDFPAEHYNTEELICLEAFLNTFAKSVNGKDSMTKRFHKLKEALDTTAPPPYSSRYATFWRTHAYVDGAPIFHDDHRQSSAKMIFPPGIFNDLEG</sequence>
<keyword evidence="2" id="KW-1185">Reference proteome</keyword>
<reference evidence="1 2" key="1">
    <citation type="submission" date="2015-04" db="EMBL/GenBank/DDBJ databases">
        <title>Complete genome sequence of Schizopora paradoxa KUC8140, a cosmopolitan wood degrader in East Asia.</title>
        <authorList>
            <consortium name="DOE Joint Genome Institute"/>
            <person name="Min B."/>
            <person name="Park H."/>
            <person name="Jang Y."/>
            <person name="Kim J.-J."/>
            <person name="Kim K.H."/>
            <person name="Pangilinan J."/>
            <person name="Lipzen A."/>
            <person name="Riley R."/>
            <person name="Grigoriev I.V."/>
            <person name="Spatafora J.W."/>
            <person name="Choi I.-G."/>
        </authorList>
    </citation>
    <scope>NUCLEOTIDE SEQUENCE [LARGE SCALE GENOMIC DNA]</scope>
    <source>
        <strain evidence="1 2">KUC8140</strain>
    </source>
</reference>
<evidence type="ECO:0000313" key="1">
    <source>
        <dbReference type="EMBL" id="KLO18451.1"/>
    </source>
</evidence>
<proteinExistence type="predicted"/>
<dbReference type="InParanoid" id="A0A0H2SN06"/>
<dbReference type="Proteomes" id="UP000053477">
    <property type="component" value="Unassembled WGS sequence"/>
</dbReference>
<evidence type="ECO:0000313" key="2">
    <source>
        <dbReference type="Proteomes" id="UP000053477"/>
    </source>
</evidence>
<protein>
    <submittedName>
        <fullName evidence="1">Uncharacterized protein</fullName>
    </submittedName>
</protein>